<dbReference type="KEGG" id="ifl:C1H71_19075"/>
<sequence>MLHLLFDPLCGWCYGAAPALAALKQNSNIAWQLHPTGLFARPQAMNAEMAQYFWSNDQRIAQMTGQVFSQAYKNNILGDLFTPFNSSNATLAYYLISQAAPEQAIHILHRIQQLRYDDGLQESSAFIQIAIEFGLDGQQFAQDFATGWWPKELSEITSKAQKIMQQHGLRGVPALLLQKDNQFSAVPSSLLYQDPQALIDFVAKHQ</sequence>
<dbReference type="SUPFAM" id="SSF52833">
    <property type="entry name" value="Thioredoxin-like"/>
    <property type="match status" value="1"/>
</dbReference>
<feature type="domain" description="DSBA-like thioredoxin" evidence="1">
    <location>
        <begin position="5"/>
        <end position="180"/>
    </location>
</feature>
<dbReference type="AlphaFoldDB" id="A0A7G3GFB9"/>
<dbReference type="InterPro" id="IPR001853">
    <property type="entry name" value="DSBA-like_thioredoxin_dom"/>
</dbReference>
<accession>A0A7G3GFB9</accession>
<dbReference type="Proteomes" id="UP000515917">
    <property type="component" value="Chromosome"/>
</dbReference>
<protein>
    <submittedName>
        <fullName evidence="2">Protein-disulfide isomerase</fullName>
    </submittedName>
</protein>
<evidence type="ECO:0000313" key="2">
    <source>
        <dbReference type="EMBL" id="QBC45425.1"/>
    </source>
</evidence>
<keyword evidence="3" id="KW-1185">Reference proteome</keyword>
<evidence type="ECO:0000259" key="1">
    <source>
        <dbReference type="Pfam" id="PF01323"/>
    </source>
</evidence>
<evidence type="ECO:0000313" key="3">
    <source>
        <dbReference type="Proteomes" id="UP000515917"/>
    </source>
</evidence>
<dbReference type="Pfam" id="PF01323">
    <property type="entry name" value="DSBA"/>
    <property type="match status" value="1"/>
</dbReference>
<name>A0A7G3GFB9_9NEIS</name>
<dbReference type="GO" id="GO:0016491">
    <property type="term" value="F:oxidoreductase activity"/>
    <property type="evidence" value="ECO:0007669"/>
    <property type="project" value="InterPro"/>
</dbReference>
<gene>
    <name evidence="2" type="ORF">C1H71_19075</name>
</gene>
<dbReference type="RefSeq" id="WP_130107932.1">
    <property type="nucleotide sequence ID" value="NZ_CP025781.1"/>
</dbReference>
<dbReference type="CDD" id="cd03025">
    <property type="entry name" value="DsbA_FrnE_like"/>
    <property type="match status" value="1"/>
</dbReference>
<dbReference type="EMBL" id="CP025781">
    <property type="protein sequence ID" value="QBC45425.1"/>
    <property type="molecule type" value="Genomic_DNA"/>
</dbReference>
<dbReference type="GO" id="GO:0016853">
    <property type="term" value="F:isomerase activity"/>
    <property type="evidence" value="ECO:0007669"/>
    <property type="project" value="UniProtKB-KW"/>
</dbReference>
<proteinExistence type="predicted"/>
<dbReference type="InterPro" id="IPR036249">
    <property type="entry name" value="Thioredoxin-like_sf"/>
</dbReference>
<reference evidence="2 3" key="1">
    <citation type="submission" date="2018-01" db="EMBL/GenBank/DDBJ databases">
        <title>Genome sequence of Iodobacter sp. strain PCH194 isolated from Indian Trans-Himalaya.</title>
        <authorList>
            <person name="Kumar V."/>
            <person name="Thakur V."/>
            <person name="Kumar S."/>
            <person name="Singh D."/>
        </authorList>
    </citation>
    <scope>NUCLEOTIDE SEQUENCE [LARGE SCALE GENOMIC DNA]</scope>
    <source>
        <strain evidence="2 3">PCH194</strain>
    </source>
</reference>
<keyword evidence="2" id="KW-0413">Isomerase</keyword>
<organism evidence="2 3">
    <name type="scientific">Iodobacter fluviatilis</name>
    <dbReference type="NCBI Taxonomy" id="537"/>
    <lineage>
        <taxon>Bacteria</taxon>
        <taxon>Pseudomonadati</taxon>
        <taxon>Pseudomonadota</taxon>
        <taxon>Betaproteobacteria</taxon>
        <taxon>Neisseriales</taxon>
        <taxon>Chitinibacteraceae</taxon>
        <taxon>Iodobacter</taxon>
    </lineage>
</organism>
<dbReference type="Gene3D" id="3.40.30.10">
    <property type="entry name" value="Glutaredoxin"/>
    <property type="match status" value="1"/>
</dbReference>